<evidence type="ECO:0000313" key="3">
    <source>
        <dbReference type="Proteomes" id="UP001642483"/>
    </source>
</evidence>
<reference evidence="2 3" key="1">
    <citation type="submission" date="2024-02" db="EMBL/GenBank/DDBJ databases">
        <authorList>
            <person name="Daric V."/>
            <person name="Darras S."/>
        </authorList>
    </citation>
    <scope>NUCLEOTIDE SEQUENCE [LARGE SCALE GENOMIC DNA]</scope>
</reference>
<accession>A0ABP0H1F0</accession>
<feature type="region of interest" description="Disordered" evidence="1">
    <location>
        <begin position="444"/>
        <end position="469"/>
    </location>
</feature>
<feature type="compositionally biased region" description="Polar residues" evidence="1">
    <location>
        <begin position="104"/>
        <end position="124"/>
    </location>
</feature>
<feature type="compositionally biased region" description="Basic and acidic residues" evidence="1">
    <location>
        <begin position="167"/>
        <end position="178"/>
    </location>
</feature>
<name>A0ABP0H1F0_CLALP</name>
<feature type="compositionally biased region" description="Low complexity" evidence="1">
    <location>
        <begin position="271"/>
        <end position="283"/>
    </location>
</feature>
<feature type="region of interest" description="Disordered" evidence="1">
    <location>
        <begin position="342"/>
        <end position="363"/>
    </location>
</feature>
<organism evidence="2 3">
    <name type="scientific">Clavelina lepadiformis</name>
    <name type="common">Light-bulb sea squirt</name>
    <name type="synonym">Ascidia lepadiformis</name>
    <dbReference type="NCBI Taxonomy" id="159417"/>
    <lineage>
        <taxon>Eukaryota</taxon>
        <taxon>Metazoa</taxon>
        <taxon>Chordata</taxon>
        <taxon>Tunicata</taxon>
        <taxon>Ascidiacea</taxon>
        <taxon>Aplousobranchia</taxon>
        <taxon>Clavelinidae</taxon>
        <taxon>Clavelina</taxon>
    </lineage>
</organism>
<protein>
    <submittedName>
        <fullName evidence="2">Uncharacterized protein</fullName>
    </submittedName>
</protein>
<feature type="compositionally biased region" description="Basic and acidic residues" evidence="1">
    <location>
        <begin position="1"/>
        <end position="19"/>
    </location>
</feature>
<proteinExistence type="predicted"/>
<gene>
    <name evidence="2" type="ORF">CVLEPA_LOCUS31332</name>
</gene>
<feature type="region of interest" description="Disordered" evidence="1">
    <location>
        <begin position="1"/>
        <end position="319"/>
    </location>
</feature>
<feature type="compositionally biased region" description="Polar residues" evidence="1">
    <location>
        <begin position="287"/>
        <end position="305"/>
    </location>
</feature>
<evidence type="ECO:0000313" key="2">
    <source>
        <dbReference type="EMBL" id="CAK8697838.1"/>
    </source>
</evidence>
<sequence length="488" mass="51166">MDQQKSLKDAVKSQEKIEETSVSNCSPNDSKEQLQKNLVVQSGSSTYTEDVSHKTSGRKGPSSISNSVTPNSMGGKSMNTLGSKGRSTHSEDVSNKTSGRKGPSSISNSVTPNSMGGKSMNTLGSKGRSTHSEDVSNKTSGRKGPSSISNSVTPNSMGGKSMNTLDSKGRSTHSEDVSNKTSGRKGPSSISNSVTPNSMGGKSMNTLGSKGRSTHSEDVSNKTSGRKGPSSISNSVTPNSMGGKSMNTLGSKGRSTHSEDVSNKTSGRKGPSSISNSVTPSSVGGKSMNTLSSKGGKSTPRSNRQPLPITPIGNCKTCRPTPNLNTSSIHLFDGTTPTIKAPLGTAMSAGSNDDGGHPSANPPQLCMATSVTGLKDYALAYNKDKFRVTLPLGVNSNTTLEELRQKTDVIGSVARRGSDSAFEAVRGKIKKDGAKRFTLPSLQRKRKSYHGEMRADAEEETDANSAGPKPGKFLKLCIRLYKKIPHTL</sequence>
<evidence type="ECO:0000256" key="1">
    <source>
        <dbReference type="SAM" id="MobiDB-lite"/>
    </source>
</evidence>
<dbReference type="EMBL" id="CAWYQH010000174">
    <property type="protein sequence ID" value="CAK8697838.1"/>
    <property type="molecule type" value="Genomic_DNA"/>
</dbReference>
<feature type="compositionally biased region" description="Polar residues" evidence="1">
    <location>
        <begin position="188"/>
        <end position="208"/>
    </location>
</feature>
<comment type="caution">
    <text evidence="2">The sequence shown here is derived from an EMBL/GenBank/DDBJ whole genome shotgun (WGS) entry which is preliminary data.</text>
</comment>
<feature type="compositionally biased region" description="Polar residues" evidence="1">
    <location>
        <begin position="230"/>
        <end position="250"/>
    </location>
</feature>
<keyword evidence="3" id="KW-1185">Reference proteome</keyword>
<dbReference type="Proteomes" id="UP001642483">
    <property type="component" value="Unassembled WGS sequence"/>
</dbReference>
<feature type="compositionally biased region" description="Polar residues" evidence="1">
    <location>
        <begin position="62"/>
        <end position="82"/>
    </location>
</feature>
<feature type="compositionally biased region" description="Polar residues" evidence="1">
    <location>
        <begin position="35"/>
        <end position="49"/>
    </location>
</feature>
<feature type="compositionally biased region" description="Polar residues" evidence="1">
    <location>
        <begin position="146"/>
        <end position="166"/>
    </location>
</feature>